<dbReference type="Proteomes" id="UP000265520">
    <property type="component" value="Unassembled WGS sequence"/>
</dbReference>
<protein>
    <submittedName>
        <fullName evidence="1">Uncharacterized protein</fullName>
    </submittedName>
</protein>
<accession>A0A392UVM1</accession>
<comment type="caution">
    <text evidence="1">The sequence shown here is derived from an EMBL/GenBank/DDBJ whole genome shotgun (WGS) entry which is preliminary data.</text>
</comment>
<sequence length="43" mass="4923">DEEYMPGVHEESIPAVHKHVGPAVQEQPMVWPFLLNKQSLQLL</sequence>
<reference evidence="1 2" key="1">
    <citation type="journal article" date="2018" name="Front. Plant Sci.">
        <title>Red Clover (Trifolium pratense) and Zigzag Clover (T. medium) - A Picture of Genomic Similarities and Differences.</title>
        <authorList>
            <person name="Dluhosova J."/>
            <person name="Istvanek J."/>
            <person name="Nedelnik J."/>
            <person name="Repkova J."/>
        </authorList>
    </citation>
    <scope>NUCLEOTIDE SEQUENCE [LARGE SCALE GENOMIC DNA]</scope>
    <source>
        <strain evidence="2">cv. 10/8</strain>
        <tissue evidence="1">Leaf</tissue>
    </source>
</reference>
<organism evidence="1 2">
    <name type="scientific">Trifolium medium</name>
    <dbReference type="NCBI Taxonomy" id="97028"/>
    <lineage>
        <taxon>Eukaryota</taxon>
        <taxon>Viridiplantae</taxon>
        <taxon>Streptophyta</taxon>
        <taxon>Embryophyta</taxon>
        <taxon>Tracheophyta</taxon>
        <taxon>Spermatophyta</taxon>
        <taxon>Magnoliopsida</taxon>
        <taxon>eudicotyledons</taxon>
        <taxon>Gunneridae</taxon>
        <taxon>Pentapetalae</taxon>
        <taxon>rosids</taxon>
        <taxon>fabids</taxon>
        <taxon>Fabales</taxon>
        <taxon>Fabaceae</taxon>
        <taxon>Papilionoideae</taxon>
        <taxon>50 kb inversion clade</taxon>
        <taxon>NPAAA clade</taxon>
        <taxon>Hologalegina</taxon>
        <taxon>IRL clade</taxon>
        <taxon>Trifolieae</taxon>
        <taxon>Trifolium</taxon>
    </lineage>
</organism>
<feature type="non-terminal residue" evidence="1">
    <location>
        <position position="1"/>
    </location>
</feature>
<proteinExistence type="predicted"/>
<keyword evidence="2" id="KW-1185">Reference proteome</keyword>
<name>A0A392UVM1_9FABA</name>
<evidence type="ECO:0000313" key="2">
    <source>
        <dbReference type="Proteomes" id="UP000265520"/>
    </source>
</evidence>
<dbReference type="AlphaFoldDB" id="A0A392UVM1"/>
<dbReference type="EMBL" id="LXQA010987411">
    <property type="protein sequence ID" value="MCI80084.1"/>
    <property type="molecule type" value="Genomic_DNA"/>
</dbReference>
<evidence type="ECO:0000313" key="1">
    <source>
        <dbReference type="EMBL" id="MCI80084.1"/>
    </source>
</evidence>